<keyword evidence="1" id="KW-0812">Transmembrane</keyword>
<keyword evidence="1" id="KW-0472">Membrane</keyword>
<feature type="transmembrane region" description="Helical" evidence="1">
    <location>
        <begin position="90"/>
        <end position="111"/>
    </location>
</feature>
<feature type="transmembrane region" description="Helical" evidence="1">
    <location>
        <begin position="216"/>
        <end position="242"/>
    </location>
</feature>
<protein>
    <recommendedName>
        <fullName evidence="4">ABC transporter permease</fullName>
    </recommendedName>
</protein>
<dbReference type="EMBL" id="PGTS01000006">
    <property type="protein sequence ID" value="PKR48347.1"/>
    <property type="molecule type" value="Genomic_DNA"/>
</dbReference>
<evidence type="ECO:0008006" key="4">
    <source>
        <dbReference type="Google" id="ProtNLM"/>
    </source>
</evidence>
<feature type="transmembrane region" description="Helical" evidence="1">
    <location>
        <begin position="170"/>
        <end position="196"/>
    </location>
</feature>
<keyword evidence="1" id="KW-1133">Transmembrane helix</keyword>
<dbReference type="RefSeq" id="WP_101247764.1">
    <property type="nucleotide sequence ID" value="NZ_PGTS01000006.1"/>
</dbReference>
<evidence type="ECO:0000313" key="3">
    <source>
        <dbReference type="Proteomes" id="UP000233365"/>
    </source>
</evidence>
<keyword evidence="3" id="KW-1185">Reference proteome</keyword>
<feature type="transmembrane region" description="Helical" evidence="1">
    <location>
        <begin position="51"/>
        <end position="78"/>
    </location>
</feature>
<feature type="transmembrane region" description="Helical" evidence="1">
    <location>
        <begin position="123"/>
        <end position="149"/>
    </location>
</feature>
<organism evidence="2 3">
    <name type="scientific">Thalassospira povalilytica</name>
    <dbReference type="NCBI Taxonomy" id="732237"/>
    <lineage>
        <taxon>Bacteria</taxon>
        <taxon>Pseudomonadati</taxon>
        <taxon>Pseudomonadota</taxon>
        <taxon>Alphaproteobacteria</taxon>
        <taxon>Rhodospirillales</taxon>
        <taxon>Thalassospiraceae</taxon>
        <taxon>Thalassospira</taxon>
    </lineage>
</organism>
<name>A0ABX4R5G0_9PROT</name>
<gene>
    <name evidence="2" type="ORF">CU041_16780</name>
</gene>
<accession>A0ABX4R5G0</accession>
<evidence type="ECO:0000256" key="1">
    <source>
        <dbReference type="SAM" id="Phobius"/>
    </source>
</evidence>
<proteinExistence type="predicted"/>
<sequence>MKFDITIWGEATDVIRKNIVIFTAAVAALWIMDIVIYALRPDMESPDLPTYFVGAYLAIACHMTVLRNVSGFSAVGALEKSAFFKFFMRGFAVAMVTLIPALFVMVPILAIPEIKAAREDVRFFLVMVAVLAFYGVAMLIALGLVGTWLPAAIMADGSSIRRAFARGRKTIGYVTSRLIVGPGANIVLFLVTVFLLPGRFSDAVRTYTIQAGELQFVPFDIAMSGLAYLVWATGVVLVAVVLSRAYQLGEARLADASQPATELKQAEAI</sequence>
<dbReference type="Proteomes" id="UP000233365">
    <property type="component" value="Unassembled WGS sequence"/>
</dbReference>
<evidence type="ECO:0000313" key="2">
    <source>
        <dbReference type="EMBL" id="PKR48347.1"/>
    </source>
</evidence>
<reference evidence="2 3" key="1">
    <citation type="submission" date="2017-11" db="EMBL/GenBank/DDBJ databases">
        <title>Biodiversity and function of Thalassospira species in the particle-attached aromatic-hydrocarbon-degrading consortia from the surface seawater of the China South Sea.</title>
        <authorList>
            <person name="Dong C."/>
            <person name="Liu R."/>
            <person name="Shao Z."/>
        </authorList>
    </citation>
    <scope>NUCLEOTIDE SEQUENCE [LARGE SCALE GENOMIC DNA]</scope>
    <source>
        <strain evidence="2 3">139Z-12</strain>
    </source>
</reference>
<feature type="transmembrane region" description="Helical" evidence="1">
    <location>
        <begin position="20"/>
        <end position="39"/>
    </location>
</feature>
<comment type="caution">
    <text evidence="2">The sequence shown here is derived from an EMBL/GenBank/DDBJ whole genome shotgun (WGS) entry which is preliminary data.</text>
</comment>